<dbReference type="InterPro" id="IPR016181">
    <property type="entry name" value="Acyl_CoA_acyltransferase"/>
</dbReference>
<organism evidence="2 3">
    <name type="scientific">Streptomyces chisholmiae</name>
    <dbReference type="NCBI Taxonomy" id="3075540"/>
    <lineage>
        <taxon>Bacteria</taxon>
        <taxon>Bacillati</taxon>
        <taxon>Actinomycetota</taxon>
        <taxon>Actinomycetes</taxon>
        <taxon>Kitasatosporales</taxon>
        <taxon>Streptomycetaceae</taxon>
        <taxon>Streptomyces</taxon>
    </lineage>
</organism>
<reference evidence="3" key="1">
    <citation type="submission" date="2023-07" db="EMBL/GenBank/DDBJ databases">
        <title>30 novel species of actinomycetes from the DSMZ collection.</title>
        <authorList>
            <person name="Nouioui I."/>
        </authorList>
    </citation>
    <scope>NUCLEOTIDE SEQUENCE [LARGE SCALE GENOMIC DNA]</scope>
    <source>
        <strain evidence="3">DSM 44915</strain>
    </source>
</reference>
<proteinExistence type="predicted"/>
<evidence type="ECO:0000313" key="2">
    <source>
        <dbReference type="EMBL" id="MDT0266309.1"/>
    </source>
</evidence>
<feature type="domain" description="N-acetyltransferase" evidence="1">
    <location>
        <begin position="16"/>
        <end position="181"/>
    </location>
</feature>
<dbReference type="Pfam" id="PF13302">
    <property type="entry name" value="Acetyltransf_3"/>
    <property type="match status" value="1"/>
</dbReference>
<dbReference type="PANTHER" id="PTHR43441">
    <property type="entry name" value="RIBOSOMAL-PROTEIN-SERINE ACETYLTRANSFERASE"/>
    <property type="match status" value="1"/>
</dbReference>
<evidence type="ECO:0000313" key="3">
    <source>
        <dbReference type="Proteomes" id="UP001183410"/>
    </source>
</evidence>
<protein>
    <submittedName>
        <fullName evidence="2">GNAT family protein</fullName>
        <ecNumber evidence="2">2.-.-.-</ecNumber>
    </submittedName>
</protein>
<keyword evidence="2" id="KW-0808">Transferase</keyword>
<comment type="caution">
    <text evidence="2">The sequence shown here is derived from an EMBL/GenBank/DDBJ whole genome shotgun (WGS) entry which is preliminary data.</text>
</comment>
<dbReference type="SUPFAM" id="SSF55729">
    <property type="entry name" value="Acyl-CoA N-acyltransferases (Nat)"/>
    <property type="match status" value="1"/>
</dbReference>
<sequence length="187" mass="20816">MSEETSLWQFPAGPGLLMRPWRESDVPAVRDAFNEPGMYLQFGSVLEEGTVDDAAAARWIARYEERKQEGTAYSWAVTDGPGPSATLLGQVAVTNVNNVHNWGWVSYWTVGAARRRGVASAAVRRLSTWCYAELGTHRLELGHRTDNEASCRVALAAGYRVEGLQRDKLRYGGVRYDVETHARLVTD</sequence>
<dbReference type="EC" id="2.-.-.-" evidence="2"/>
<evidence type="ECO:0000259" key="1">
    <source>
        <dbReference type="PROSITE" id="PS51186"/>
    </source>
</evidence>
<dbReference type="EMBL" id="JAVREO010000004">
    <property type="protein sequence ID" value="MDT0266309.1"/>
    <property type="molecule type" value="Genomic_DNA"/>
</dbReference>
<dbReference type="Gene3D" id="3.40.630.30">
    <property type="match status" value="1"/>
</dbReference>
<keyword evidence="3" id="KW-1185">Reference proteome</keyword>
<dbReference type="RefSeq" id="WP_311666326.1">
    <property type="nucleotide sequence ID" value="NZ_JAVREO010000004.1"/>
</dbReference>
<name>A0ABU2JMV3_9ACTN</name>
<dbReference type="GO" id="GO:0016740">
    <property type="term" value="F:transferase activity"/>
    <property type="evidence" value="ECO:0007669"/>
    <property type="project" value="UniProtKB-KW"/>
</dbReference>
<dbReference type="PANTHER" id="PTHR43441:SF10">
    <property type="entry name" value="ACETYLTRANSFERASE"/>
    <property type="match status" value="1"/>
</dbReference>
<dbReference type="InterPro" id="IPR051908">
    <property type="entry name" value="Ribosomal_N-acetyltransferase"/>
</dbReference>
<gene>
    <name evidence="2" type="ORF">RM844_08370</name>
</gene>
<dbReference type="Proteomes" id="UP001183410">
    <property type="component" value="Unassembled WGS sequence"/>
</dbReference>
<dbReference type="InterPro" id="IPR000182">
    <property type="entry name" value="GNAT_dom"/>
</dbReference>
<dbReference type="PROSITE" id="PS51186">
    <property type="entry name" value="GNAT"/>
    <property type="match status" value="1"/>
</dbReference>
<accession>A0ABU2JMV3</accession>